<evidence type="ECO:0000256" key="2">
    <source>
        <dbReference type="ARBA" id="ARBA00022448"/>
    </source>
</evidence>
<proteinExistence type="inferred from homology"/>
<dbReference type="PANTHER" id="PTHR43227:SF11">
    <property type="entry name" value="BLL4140 PROTEIN"/>
    <property type="match status" value="1"/>
</dbReference>
<comment type="caution">
    <text evidence="9">The sequence shown here is derived from an EMBL/GenBank/DDBJ whole genome shotgun (WGS) entry which is preliminary data.</text>
</comment>
<evidence type="ECO:0000259" key="8">
    <source>
        <dbReference type="PROSITE" id="PS50928"/>
    </source>
</evidence>
<feature type="transmembrane region" description="Helical" evidence="7">
    <location>
        <begin position="252"/>
        <end position="273"/>
    </location>
</feature>
<evidence type="ECO:0000256" key="5">
    <source>
        <dbReference type="ARBA" id="ARBA00022989"/>
    </source>
</evidence>
<organism evidence="9 10">
    <name type="scientific">Paenibacillus aceris</name>
    <dbReference type="NCBI Taxonomy" id="869555"/>
    <lineage>
        <taxon>Bacteria</taxon>
        <taxon>Bacillati</taxon>
        <taxon>Bacillota</taxon>
        <taxon>Bacilli</taxon>
        <taxon>Bacillales</taxon>
        <taxon>Paenibacillaceae</taxon>
        <taxon>Paenibacillus</taxon>
    </lineage>
</organism>
<dbReference type="SUPFAM" id="SSF161098">
    <property type="entry name" value="MetI-like"/>
    <property type="match status" value="1"/>
</dbReference>
<reference evidence="9 10" key="1">
    <citation type="submission" date="2021-03" db="EMBL/GenBank/DDBJ databases">
        <title>Genomic Encyclopedia of Type Strains, Phase IV (KMG-IV): sequencing the most valuable type-strain genomes for metagenomic binning, comparative biology and taxonomic classification.</title>
        <authorList>
            <person name="Goeker M."/>
        </authorList>
    </citation>
    <scope>NUCLEOTIDE SEQUENCE [LARGE SCALE GENOMIC DNA]</scope>
    <source>
        <strain evidence="9 10">DSM 24950</strain>
    </source>
</reference>
<evidence type="ECO:0000256" key="4">
    <source>
        <dbReference type="ARBA" id="ARBA00022692"/>
    </source>
</evidence>
<gene>
    <name evidence="9" type="ORF">J2Z65_002989</name>
</gene>
<evidence type="ECO:0000256" key="1">
    <source>
        <dbReference type="ARBA" id="ARBA00004651"/>
    </source>
</evidence>
<dbReference type="Pfam" id="PF00528">
    <property type="entry name" value="BPD_transp_1"/>
    <property type="match status" value="1"/>
</dbReference>
<keyword evidence="2 7" id="KW-0813">Transport</keyword>
<keyword evidence="10" id="KW-1185">Reference proteome</keyword>
<protein>
    <submittedName>
        <fullName evidence="9">Aldouronate transport system permease protein</fullName>
    </submittedName>
</protein>
<dbReference type="PANTHER" id="PTHR43227">
    <property type="entry name" value="BLL4140 PROTEIN"/>
    <property type="match status" value="1"/>
</dbReference>
<keyword evidence="3" id="KW-1003">Cell membrane</keyword>
<feature type="domain" description="ABC transmembrane type-1" evidence="8">
    <location>
        <begin position="111"/>
        <end position="326"/>
    </location>
</feature>
<dbReference type="InterPro" id="IPR050809">
    <property type="entry name" value="UgpAE/MalFG_permease"/>
</dbReference>
<accession>A0ABS4HZ80</accession>
<feature type="transmembrane region" description="Helical" evidence="7">
    <location>
        <begin position="115"/>
        <end position="136"/>
    </location>
</feature>
<evidence type="ECO:0000313" key="9">
    <source>
        <dbReference type="EMBL" id="MBP1963770.1"/>
    </source>
</evidence>
<sequence length="339" mass="38390">MWSCRYRKRYQTGGIVLDTVSVRETRAPSVTKAKKSRLWMEANKSFRKHWQFYLLIIPAVLYFIIFKYIPMMNAVIAFKDYSVVKGIWHSPWAGFKHFHLFFNNPQFWMLMKNTLFLSLYQIAIGFPIPILLALALNETRNGIFKRTVQLVTYAPYFISTVVMVSMIMLLLSPRLGVINIILQSFGMESINFLGIPSMFRSVYVWSDVWQGAGYSAVIYLAALAGVDPSLYEAAKVDGASRIQKIIHIDIPGIMPTAVIILILSVGNIMSVGFEKIYLLQNPLNLETAEIIATYVYKIGLLNANFSFATAVGLFNSVINLILLLLVNAVAKRISSTSLW</sequence>
<evidence type="ECO:0000256" key="6">
    <source>
        <dbReference type="ARBA" id="ARBA00023136"/>
    </source>
</evidence>
<feature type="transmembrane region" description="Helical" evidence="7">
    <location>
        <begin position="156"/>
        <end position="177"/>
    </location>
</feature>
<keyword evidence="5 7" id="KW-1133">Transmembrane helix</keyword>
<dbReference type="CDD" id="cd06261">
    <property type="entry name" value="TM_PBP2"/>
    <property type="match status" value="1"/>
</dbReference>
<evidence type="ECO:0000256" key="7">
    <source>
        <dbReference type="RuleBase" id="RU363032"/>
    </source>
</evidence>
<comment type="similarity">
    <text evidence="7">Belongs to the binding-protein-dependent transport system permease family.</text>
</comment>
<dbReference type="PROSITE" id="PS50928">
    <property type="entry name" value="ABC_TM1"/>
    <property type="match status" value="1"/>
</dbReference>
<comment type="subcellular location">
    <subcellularLocation>
        <location evidence="1 7">Cell membrane</location>
        <topology evidence="1 7">Multi-pass membrane protein</topology>
    </subcellularLocation>
</comment>
<feature type="transmembrane region" description="Helical" evidence="7">
    <location>
        <begin position="50"/>
        <end position="69"/>
    </location>
</feature>
<feature type="transmembrane region" description="Helical" evidence="7">
    <location>
        <begin position="305"/>
        <end position="330"/>
    </location>
</feature>
<dbReference type="InterPro" id="IPR035906">
    <property type="entry name" value="MetI-like_sf"/>
</dbReference>
<dbReference type="Proteomes" id="UP001519344">
    <property type="component" value="Unassembled WGS sequence"/>
</dbReference>
<keyword evidence="4 7" id="KW-0812">Transmembrane</keyword>
<evidence type="ECO:0000256" key="3">
    <source>
        <dbReference type="ARBA" id="ARBA00022475"/>
    </source>
</evidence>
<dbReference type="EMBL" id="JAGGKV010000006">
    <property type="protein sequence ID" value="MBP1963770.1"/>
    <property type="molecule type" value="Genomic_DNA"/>
</dbReference>
<evidence type="ECO:0000313" key="10">
    <source>
        <dbReference type="Proteomes" id="UP001519344"/>
    </source>
</evidence>
<keyword evidence="6 7" id="KW-0472">Membrane</keyword>
<dbReference type="Gene3D" id="1.10.3720.10">
    <property type="entry name" value="MetI-like"/>
    <property type="match status" value="1"/>
</dbReference>
<feature type="transmembrane region" description="Helical" evidence="7">
    <location>
        <begin position="212"/>
        <end position="231"/>
    </location>
</feature>
<dbReference type="InterPro" id="IPR000515">
    <property type="entry name" value="MetI-like"/>
</dbReference>
<name>A0ABS4HZ80_9BACL</name>